<dbReference type="Proteomes" id="UP000282760">
    <property type="component" value="Chromosome"/>
</dbReference>
<organism evidence="2 3">
    <name type="scientific">Pseudomonas syringae</name>
    <dbReference type="NCBI Taxonomy" id="317"/>
    <lineage>
        <taxon>Bacteria</taxon>
        <taxon>Pseudomonadati</taxon>
        <taxon>Pseudomonadota</taxon>
        <taxon>Gammaproteobacteria</taxon>
        <taxon>Pseudomonadales</taxon>
        <taxon>Pseudomonadaceae</taxon>
        <taxon>Pseudomonas</taxon>
    </lineage>
</organism>
<name>A0A3T0JX04_PSESX</name>
<keyword evidence="1" id="KW-0472">Membrane</keyword>
<evidence type="ECO:0000313" key="3">
    <source>
        <dbReference type="Proteomes" id="UP000282760"/>
    </source>
</evidence>
<keyword evidence="1" id="KW-1133">Transmembrane helix</keyword>
<keyword evidence="1" id="KW-0812">Transmembrane</keyword>
<evidence type="ECO:0000313" key="2">
    <source>
        <dbReference type="EMBL" id="AZV28008.1"/>
    </source>
</evidence>
<feature type="transmembrane region" description="Helical" evidence="1">
    <location>
        <begin position="41"/>
        <end position="61"/>
    </location>
</feature>
<sequence>MSIEKLDRERPSLFRKEAIAFASERFYGNYLDIKIDKSLDGLALCLGAFVFFLLGVGASYMQGRKIEPVAITQRIGDVSHLHPVK</sequence>
<dbReference type="EMBL" id="CP024646">
    <property type="protein sequence ID" value="AZV28008.1"/>
    <property type="molecule type" value="Genomic_DNA"/>
</dbReference>
<proteinExistence type="predicted"/>
<dbReference type="AlphaFoldDB" id="A0A3T0JX04"/>
<accession>A0A3T0JX04</accession>
<evidence type="ECO:0000256" key="1">
    <source>
        <dbReference type="SAM" id="Phobius"/>
    </source>
</evidence>
<protein>
    <submittedName>
        <fullName evidence="2">Uncharacterized protein</fullName>
    </submittedName>
</protein>
<gene>
    <name evidence="2" type="ORF">CT157_19000</name>
</gene>
<reference evidence="2 3" key="1">
    <citation type="submission" date="2017-11" db="EMBL/GenBank/DDBJ databases">
        <title>Effect of PGPRs.</title>
        <authorList>
            <person name="Oliva R."/>
            <person name="Nong J."/>
            <person name="Roman V."/>
        </authorList>
    </citation>
    <scope>NUCLEOTIDE SEQUENCE [LARGE SCALE GENOMIC DNA]</scope>
    <source>
        <strain evidence="2">Inb918</strain>
    </source>
</reference>